<dbReference type="OMA" id="PSHELPF"/>
<keyword evidence="5" id="KW-1185">Reference proteome</keyword>
<dbReference type="Pfam" id="PF00069">
    <property type="entry name" value="Pkinase"/>
    <property type="match status" value="1"/>
</dbReference>
<accession>K3X932</accession>
<dbReference type="PANTHER" id="PTHR24055">
    <property type="entry name" value="MITOGEN-ACTIVATED PROTEIN KINASE"/>
    <property type="match status" value="1"/>
</dbReference>
<dbReference type="PROSITE" id="PS50011">
    <property type="entry name" value="PROTEIN_KINASE_DOM"/>
    <property type="match status" value="1"/>
</dbReference>
<dbReference type="HOGENOM" id="CLU_000288_181_9_1"/>
<dbReference type="InterPro" id="IPR011009">
    <property type="entry name" value="Kinase-like_dom_sf"/>
</dbReference>
<evidence type="ECO:0000256" key="2">
    <source>
        <dbReference type="ARBA" id="ARBA00022840"/>
    </source>
</evidence>
<dbReference type="GO" id="GO:0004672">
    <property type="term" value="F:protein kinase activity"/>
    <property type="evidence" value="ECO:0007669"/>
    <property type="project" value="InterPro"/>
</dbReference>
<dbReference type="VEuPathDB" id="FungiDB:PYU1_G013702"/>
<dbReference type="EMBL" id="GL376586">
    <property type="status" value="NOT_ANNOTATED_CDS"/>
    <property type="molecule type" value="Genomic_DNA"/>
</dbReference>
<dbReference type="EnsemblProtists" id="PYU1_T013731">
    <property type="protein sequence ID" value="PYU1_T013731"/>
    <property type="gene ID" value="PYU1_G013702"/>
</dbReference>
<reference evidence="4" key="3">
    <citation type="submission" date="2015-02" db="UniProtKB">
        <authorList>
            <consortium name="EnsemblProtists"/>
        </authorList>
    </citation>
    <scope>IDENTIFICATION</scope>
    <source>
        <strain evidence="4">DAOM BR144</strain>
    </source>
</reference>
<dbReference type="Gene3D" id="3.30.200.20">
    <property type="entry name" value="Phosphorylase Kinase, domain 1"/>
    <property type="match status" value="1"/>
</dbReference>
<protein>
    <recommendedName>
        <fullName evidence="3">Protein kinase domain-containing protein</fullName>
    </recommendedName>
</protein>
<dbReference type="eggNOG" id="KOG0660">
    <property type="taxonomic scope" value="Eukaryota"/>
</dbReference>
<dbReference type="SUPFAM" id="SSF56112">
    <property type="entry name" value="Protein kinase-like (PK-like)"/>
    <property type="match status" value="1"/>
</dbReference>
<dbReference type="FunFam" id="1.10.510.10:FF:000613">
    <property type="entry name" value="Mitogen-activated protein kinase"/>
    <property type="match status" value="1"/>
</dbReference>
<dbReference type="GO" id="GO:0005524">
    <property type="term" value="F:ATP binding"/>
    <property type="evidence" value="ECO:0007669"/>
    <property type="project" value="UniProtKB-KW"/>
</dbReference>
<sequence>LTEHVVTRWYRAPEIIFRDHDYSAAIDVWSKSSVPSHYQREPLFPGVSCFPLSPGAGQVALPQDSRDQLNTILDVLGTMDEEDIAQIADPDVQTYLRSLPPRPRQNLQEMYPGAEPEAIELLTWMLQMNPLKRASLDDALSHKYLASIRSLEEEIVAPGTIQLDFDEKKMSVNEIRQRMVNEIRFYHPSVEPAVIPATKQTNKRQKSNH</sequence>
<organism evidence="4 5">
    <name type="scientific">Globisporangium ultimum (strain ATCC 200006 / CBS 805.95 / DAOM BR144)</name>
    <name type="common">Pythium ultimum</name>
    <dbReference type="NCBI Taxonomy" id="431595"/>
    <lineage>
        <taxon>Eukaryota</taxon>
        <taxon>Sar</taxon>
        <taxon>Stramenopiles</taxon>
        <taxon>Oomycota</taxon>
        <taxon>Peronosporomycetes</taxon>
        <taxon>Pythiales</taxon>
        <taxon>Pythiaceae</taxon>
        <taxon>Globisporangium</taxon>
    </lineage>
</organism>
<name>K3X932_GLOUD</name>
<reference evidence="5" key="1">
    <citation type="journal article" date="2010" name="Genome Biol.">
        <title>Genome sequence of the necrotrophic plant pathogen Pythium ultimum reveals original pathogenicity mechanisms and effector repertoire.</title>
        <authorList>
            <person name="Levesque C.A."/>
            <person name="Brouwer H."/>
            <person name="Cano L."/>
            <person name="Hamilton J.P."/>
            <person name="Holt C."/>
            <person name="Huitema E."/>
            <person name="Raffaele S."/>
            <person name="Robideau G.P."/>
            <person name="Thines M."/>
            <person name="Win J."/>
            <person name="Zerillo M.M."/>
            <person name="Beakes G.W."/>
            <person name="Boore J.L."/>
            <person name="Busam D."/>
            <person name="Dumas B."/>
            <person name="Ferriera S."/>
            <person name="Fuerstenberg S.I."/>
            <person name="Gachon C.M."/>
            <person name="Gaulin E."/>
            <person name="Govers F."/>
            <person name="Grenville-Briggs L."/>
            <person name="Horner N."/>
            <person name="Hostetler J."/>
            <person name="Jiang R.H."/>
            <person name="Johnson J."/>
            <person name="Krajaejun T."/>
            <person name="Lin H."/>
            <person name="Meijer H.J."/>
            <person name="Moore B."/>
            <person name="Morris P."/>
            <person name="Phuntmart V."/>
            <person name="Puiu D."/>
            <person name="Shetty J."/>
            <person name="Stajich J.E."/>
            <person name="Tripathy S."/>
            <person name="Wawra S."/>
            <person name="van West P."/>
            <person name="Whitty B.R."/>
            <person name="Coutinho P.M."/>
            <person name="Henrissat B."/>
            <person name="Martin F."/>
            <person name="Thomas P.D."/>
            <person name="Tyler B.M."/>
            <person name="De Vries R.P."/>
            <person name="Kamoun S."/>
            <person name="Yandell M."/>
            <person name="Tisserat N."/>
            <person name="Buell C.R."/>
        </authorList>
    </citation>
    <scope>NUCLEOTIDE SEQUENCE</scope>
    <source>
        <strain evidence="5">DAOM:BR144</strain>
    </source>
</reference>
<evidence type="ECO:0000313" key="5">
    <source>
        <dbReference type="Proteomes" id="UP000019132"/>
    </source>
</evidence>
<dbReference type="Proteomes" id="UP000019132">
    <property type="component" value="Unassembled WGS sequence"/>
</dbReference>
<dbReference type="STRING" id="431595.K3X932"/>
<proteinExistence type="predicted"/>
<dbReference type="InterPro" id="IPR000719">
    <property type="entry name" value="Prot_kinase_dom"/>
</dbReference>
<feature type="domain" description="Protein kinase" evidence="3">
    <location>
        <begin position="1"/>
        <end position="145"/>
    </location>
</feature>
<dbReference type="Gene3D" id="1.10.510.10">
    <property type="entry name" value="Transferase(Phosphotransferase) domain 1"/>
    <property type="match status" value="1"/>
</dbReference>
<evidence type="ECO:0000313" key="4">
    <source>
        <dbReference type="EnsemblProtists" id="PYU1_T013731"/>
    </source>
</evidence>
<keyword evidence="1" id="KW-0547">Nucleotide-binding</keyword>
<dbReference type="AlphaFoldDB" id="K3X932"/>
<evidence type="ECO:0000259" key="3">
    <source>
        <dbReference type="PROSITE" id="PS50011"/>
    </source>
</evidence>
<dbReference type="InParanoid" id="K3X932"/>
<evidence type="ECO:0000256" key="1">
    <source>
        <dbReference type="ARBA" id="ARBA00022741"/>
    </source>
</evidence>
<dbReference type="InterPro" id="IPR050117">
    <property type="entry name" value="MAPK"/>
</dbReference>
<keyword evidence="2" id="KW-0067">ATP-binding</keyword>
<reference evidence="5" key="2">
    <citation type="submission" date="2010-04" db="EMBL/GenBank/DDBJ databases">
        <authorList>
            <person name="Buell R."/>
            <person name="Hamilton J."/>
            <person name="Hostetler J."/>
        </authorList>
    </citation>
    <scope>NUCLEOTIDE SEQUENCE [LARGE SCALE GENOMIC DNA]</scope>
    <source>
        <strain evidence="5">DAOM:BR144</strain>
    </source>
</reference>